<dbReference type="PANTHER" id="PTHR43133">
    <property type="entry name" value="RNA POLYMERASE ECF-TYPE SIGMA FACTO"/>
    <property type="match status" value="1"/>
</dbReference>
<evidence type="ECO:0008006" key="9">
    <source>
        <dbReference type="Google" id="ProtNLM"/>
    </source>
</evidence>
<protein>
    <recommendedName>
        <fullName evidence="9">RNA polymerase sigma factor</fullName>
    </recommendedName>
</protein>
<feature type="domain" description="RNA polymerase sigma-70 region 2" evidence="5">
    <location>
        <begin position="15"/>
        <end position="81"/>
    </location>
</feature>
<keyword evidence="2" id="KW-0805">Transcription regulation</keyword>
<keyword evidence="8" id="KW-1185">Reference proteome</keyword>
<gene>
    <name evidence="7" type="ORF">AAV32_16745</name>
</gene>
<dbReference type="InterPro" id="IPR007627">
    <property type="entry name" value="RNA_pol_sigma70_r2"/>
</dbReference>
<feature type="domain" description="RNA polymerase sigma factor 70 region 4 type 2" evidence="6">
    <location>
        <begin position="112"/>
        <end position="162"/>
    </location>
</feature>
<evidence type="ECO:0000313" key="8">
    <source>
        <dbReference type="Proteomes" id="UP000078084"/>
    </source>
</evidence>
<evidence type="ECO:0000256" key="1">
    <source>
        <dbReference type="ARBA" id="ARBA00010641"/>
    </source>
</evidence>
<dbReference type="InterPro" id="IPR036388">
    <property type="entry name" value="WH-like_DNA-bd_sf"/>
</dbReference>
<dbReference type="Proteomes" id="UP000078084">
    <property type="component" value="Unassembled WGS sequence"/>
</dbReference>
<evidence type="ECO:0000313" key="7">
    <source>
        <dbReference type="EMBL" id="KKO70382.1"/>
    </source>
</evidence>
<evidence type="ECO:0000259" key="6">
    <source>
        <dbReference type="Pfam" id="PF08281"/>
    </source>
</evidence>
<organism evidence="7 8">
    <name type="scientific">Kerstersia gyiorum</name>
    <dbReference type="NCBI Taxonomy" id="206506"/>
    <lineage>
        <taxon>Bacteria</taxon>
        <taxon>Pseudomonadati</taxon>
        <taxon>Pseudomonadota</taxon>
        <taxon>Betaproteobacteria</taxon>
        <taxon>Burkholderiales</taxon>
        <taxon>Alcaligenaceae</taxon>
        <taxon>Kerstersia</taxon>
    </lineage>
</organism>
<dbReference type="EMBL" id="LBNE01000016">
    <property type="protein sequence ID" value="KKO70382.1"/>
    <property type="molecule type" value="Genomic_DNA"/>
</dbReference>
<dbReference type="SUPFAM" id="SSF88659">
    <property type="entry name" value="Sigma3 and sigma4 domains of RNA polymerase sigma factors"/>
    <property type="match status" value="1"/>
</dbReference>
<sequence>MATEKLAARNLCETLYSDHHGWLQAWLCKRVSTAHDAADLAQDTFVRLLSRPRDLSAIQNPKAFLTIIAKGLMLDLQRRQRLERDYLDALAALPPALHPSPEERCLALEVLRQLDSLLDALPPKVRLTFMYSRIDGMKQDDIAQLLGISTVTVRAHLARAMRQWVEQQDDDQK</sequence>
<dbReference type="AlphaFoldDB" id="A0A171KNB5"/>
<dbReference type="PANTHER" id="PTHR43133:SF63">
    <property type="entry name" value="RNA POLYMERASE SIGMA FACTOR FECI-RELATED"/>
    <property type="match status" value="1"/>
</dbReference>
<dbReference type="InterPro" id="IPR013324">
    <property type="entry name" value="RNA_pol_sigma_r3/r4-like"/>
</dbReference>
<dbReference type="SUPFAM" id="SSF88946">
    <property type="entry name" value="Sigma2 domain of RNA polymerase sigma factors"/>
    <property type="match status" value="1"/>
</dbReference>
<dbReference type="Gene3D" id="1.10.1740.10">
    <property type="match status" value="1"/>
</dbReference>
<accession>A0A171KNB5</accession>
<name>A0A171KNB5_9BURK</name>
<dbReference type="InterPro" id="IPR013325">
    <property type="entry name" value="RNA_pol_sigma_r2"/>
</dbReference>
<dbReference type="InterPro" id="IPR014284">
    <property type="entry name" value="RNA_pol_sigma-70_dom"/>
</dbReference>
<evidence type="ECO:0000256" key="2">
    <source>
        <dbReference type="ARBA" id="ARBA00023015"/>
    </source>
</evidence>
<evidence type="ECO:0000256" key="3">
    <source>
        <dbReference type="ARBA" id="ARBA00023082"/>
    </source>
</evidence>
<dbReference type="GO" id="GO:0003677">
    <property type="term" value="F:DNA binding"/>
    <property type="evidence" value="ECO:0007669"/>
    <property type="project" value="InterPro"/>
</dbReference>
<comment type="caution">
    <text evidence="7">The sequence shown here is derived from an EMBL/GenBank/DDBJ whole genome shotgun (WGS) entry which is preliminary data.</text>
</comment>
<proteinExistence type="inferred from homology"/>
<keyword evidence="4" id="KW-0804">Transcription</keyword>
<dbReference type="Gene3D" id="1.10.10.10">
    <property type="entry name" value="Winged helix-like DNA-binding domain superfamily/Winged helix DNA-binding domain"/>
    <property type="match status" value="1"/>
</dbReference>
<reference evidence="7 8" key="1">
    <citation type="submission" date="2015-04" db="EMBL/GenBank/DDBJ databases">
        <title>Genome sequence of Kerstersia gyiorum CG1.</title>
        <authorList>
            <person name="Greninger A.L."/>
            <person name="Kozyreva V."/>
            <person name="Chaturvedi V."/>
        </authorList>
    </citation>
    <scope>NUCLEOTIDE SEQUENCE [LARGE SCALE GENOMIC DNA]</scope>
    <source>
        <strain evidence="7 8">CG1</strain>
    </source>
</reference>
<dbReference type="NCBIfam" id="TIGR02937">
    <property type="entry name" value="sigma70-ECF"/>
    <property type="match status" value="1"/>
</dbReference>
<dbReference type="Pfam" id="PF08281">
    <property type="entry name" value="Sigma70_r4_2"/>
    <property type="match status" value="1"/>
</dbReference>
<comment type="similarity">
    <text evidence="1">Belongs to the sigma-70 factor family. ECF subfamily.</text>
</comment>
<dbReference type="GO" id="GO:0006352">
    <property type="term" value="P:DNA-templated transcription initiation"/>
    <property type="evidence" value="ECO:0007669"/>
    <property type="project" value="InterPro"/>
</dbReference>
<dbReference type="InterPro" id="IPR039425">
    <property type="entry name" value="RNA_pol_sigma-70-like"/>
</dbReference>
<dbReference type="STRING" id="206506.AAV32_16745"/>
<dbReference type="RefSeq" id="WP_068375194.1">
    <property type="nucleotide sequence ID" value="NZ_LBNE01000016.1"/>
</dbReference>
<dbReference type="GO" id="GO:0016987">
    <property type="term" value="F:sigma factor activity"/>
    <property type="evidence" value="ECO:0007669"/>
    <property type="project" value="UniProtKB-KW"/>
</dbReference>
<evidence type="ECO:0000256" key="4">
    <source>
        <dbReference type="ARBA" id="ARBA00023163"/>
    </source>
</evidence>
<dbReference type="InterPro" id="IPR013249">
    <property type="entry name" value="RNA_pol_sigma70_r4_t2"/>
</dbReference>
<evidence type="ECO:0000259" key="5">
    <source>
        <dbReference type="Pfam" id="PF04542"/>
    </source>
</evidence>
<dbReference type="Pfam" id="PF04542">
    <property type="entry name" value="Sigma70_r2"/>
    <property type="match status" value="1"/>
</dbReference>
<keyword evidence="3" id="KW-0731">Sigma factor</keyword>